<dbReference type="PANTHER" id="PTHR47966">
    <property type="entry name" value="BETA-SITE APP-CLEAVING ENZYME, ISOFORM A-RELATED"/>
    <property type="match status" value="1"/>
</dbReference>
<dbReference type="PRINTS" id="PR00792">
    <property type="entry name" value="PEPSIN"/>
</dbReference>
<evidence type="ECO:0000256" key="2">
    <source>
        <dbReference type="ARBA" id="ARBA00022670"/>
    </source>
</evidence>
<evidence type="ECO:0000259" key="7">
    <source>
        <dbReference type="PROSITE" id="PS51767"/>
    </source>
</evidence>
<dbReference type="InterPro" id="IPR033121">
    <property type="entry name" value="PEPTIDASE_A1"/>
</dbReference>
<comment type="similarity">
    <text evidence="1">Belongs to the peptidase A1 family.</text>
</comment>
<accession>A0AAD5QY01</accession>
<dbReference type="GO" id="GO:0006508">
    <property type="term" value="P:proteolysis"/>
    <property type="evidence" value="ECO:0007669"/>
    <property type="project" value="UniProtKB-KW"/>
</dbReference>
<organism evidence="8 9">
    <name type="scientific">Parelaphostrongylus tenuis</name>
    <name type="common">Meningeal worm</name>
    <dbReference type="NCBI Taxonomy" id="148309"/>
    <lineage>
        <taxon>Eukaryota</taxon>
        <taxon>Metazoa</taxon>
        <taxon>Ecdysozoa</taxon>
        <taxon>Nematoda</taxon>
        <taxon>Chromadorea</taxon>
        <taxon>Rhabditida</taxon>
        <taxon>Rhabditina</taxon>
        <taxon>Rhabditomorpha</taxon>
        <taxon>Strongyloidea</taxon>
        <taxon>Metastrongylidae</taxon>
        <taxon>Parelaphostrongylus</taxon>
    </lineage>
</organism>
<sequence length="174" mass="19229">MGGNGGMITFGAVDTTNCDLDVNYVPLTSESYWQFSIDGFAIGRSSAEKKEDVISDTGTSFIGAPSCVMEAVVRRTNAQYDYENQLYVVDCSTMKTQPDAEFTINGVKYNITSEEYILDLELGNGKCALAFFHLISMGFGPAWILGDPWIRTYCNIYDIGQSRIGFAKAKHSEF</sequence>
<keyword evidence="3" id="KW-0732">Signal</keyword>
<keyword evidence="4" id="KW-0064">Aspartyl protease</keyword>
<keyword evidence="6" id="KW-0325">Glycoprotein</keyword>
<comment type="caution">
    <text evidence="8">The sequence shown here is derived from an EMBL/GenBank/DDBJ whole genome shotgun (WGS) entry which is preliminary data.</text>
</comment>
<dbReference type="GO" id="GO:0005764">
    <property type="term" value="C:lysosome"/>
    <property type="evidence" value="ECO:0007669"/>
    <property type="project" value="TreeGrafter"/>
</dbReference>
<dbReference type="GO" id="GO:0016301">
    <property type="term" value="F:kinase activity"/>
    <property type="evidence" value="ECO:0007669"/>
    <property type="project" value="UniProtKB-KW"/>
</dbReference>
<feature type="domain" description="Peptidase A1" evidence="7">
    <location>
        <begin position="1"/>
        <end position="167"/>
    </location>
</feature>
<dbReference type="GO" id="GO:0004190">
    <property type="term" value="F:aspartic-type endopeptidase activity"/>
    <property type="evidence" value="ECO:0007669"/>
    <property type="project" value="UniProtKB-KW"/>
</dbReference>
<keyword evidence="2" id="KW-0645">Protease</keyword>
<protein>
    <submittedName>
        <fullName evidence="8">Inositol hexakisphosphate and diphosphoinositol-pentakisphosphate kinase</fullName>
    </submittedName>
</protein>
<name>A0AAD5QY01_PARTN</name>
<evidence type="ECO:0000256" key="1">
    <source>
        <dbReference type="ARBA" id="ARBA00007447"/>
    </source>
</evidence>
<dbReference type="PROSITE" id="PS51767">
    <property type="entry name" value="PEPTIDASE_A1"/>
    <property type="match status" value="1"/>
</dbReference>
<keyword evidence="5" id="KW-0378">Hydrolase</keyword>
<dbReference type="AlphaFoldDB" id="A0AAD5QY01"/>
<dbReference type="FunFam" id="2.40.70.10:FF:000052">
    <property type="entry name" value="ASpartyl Protease"/>
    <property type="match status" value="1"/>
</dbReference>
<proteinExistence type="inferred from homology"/>
<evidence type="ECO:0000256" key="4">
    <source>
        <dbReference type="ARBA" id="ARBA00022750"/>
    </source>
</evidence>
<evidence type="ECO:0000256" key="3">
    <source>
        <dbReference type="ARBA" id="ARBA00022729"/>
    </source>
</evidence>
<dbReference type="Pfam" id="PF00026">
    <property type="entry name" value="Asp"/>
    <property type="match status" value="1"/>
</dbReference>
<keyword evidence="8" id="KW-0418">Kinase</keyword>
<keyword evidence="8" id="KW-0808">Transferase</keyword>
<dbReference type="EMBL" id="JAHQIW010005400">
    <property type="protein sequence ID" value="KAJ1365928.1"/>
    <property type="molecule type" value="Genomic_DNA"/>
</dbReference>
<dbReference type="Gene3D" id="2.40.70.10">
    <property type="entry name" value="Acid Proteases"/>
    <property type="match status" value="1"/>
</dbReference>
<gene>
    <name evidence="8" type="primary">ASP-1_10</name>
    <name evidence="8" type="ORF">KIN20_026411</name>
</gene>
<evidence type="ECO:0000313" key="9">
    <source>
        <dbReference type="Proteomes" id="UP001196413"/>
    </source>
</evidence>
<dbReference type="InterPro" id="IPR001461">
    <property type="entry name" value="Aspartic_peptidase_A1"/>
</dbReference>
<evidence type="ECO:0000256" key="6">
    <source>
        <dbReference type="ARBA" id="ARBA00023180"/>
    </source>
</evidence>
<evidence type="ECO:0000256" key="5">
    <source>
        <dbReference type="ARBA" id="ARBA00022801"/>
    </source>
</evidence>
<evidence type="ECO:0000313" key="8">
    <source>
        <dbReference type="EMBL" id="KAJ1365928.1"/>
    </source>
</evidence>
<keyword evidence="9" id="KW-1185">Reference proteome</keyword>
<dbReference type="InterPro" id="IPR021109">
    <property type="entry name" value="Peptidase_aspartic_dom_sf"/>
</dbReference>
<dbReference type="Proteomes" id="UP001196413">
    <property type="component" value="Unassembled WGS sequence"/>
</dbReference>
<reference evidence="8" key="1">
    <citation type="submission" date="2021-06" db="EMBL/GenBank/DDBJ databases">
        <title>Parelaphostrongylus tenuis whole genome reference sequence.</title>
        <authorList>
            <person name="Garwood T.J."/>
            <person name="Larsen P.A."/>
            <person name="Fountain-Jones N.M."/>
            <person name="Garbe J.R."/>
            <person name="Macchietto M.G."/>
            <person name="Kania S.A."/>
            <person name="Gerhold R.W."/>
            <person name="Richards J.E."/>
            <person name="Wolf T.M."/>
        </authorList>
    </citation>
    <scope>NUCLEOTIDE SEQUENCE</scope>
    <source>
        <strain evidence="8">MNPRO001-30</strain>
        <tissue evidence="8">Meninges</tissue>
    </source>
</reference>
<dbReference type="PANTHER" id="PTHR47966:SF8">
    <property type="entry name" value="ASPARTIC PROTEASE 1-RELATED"/>
    <property type="match status" value="1"/>
</dbReference>
<dbReference type="SUPFAM" id="SSF50630">
    <property type="entry name" value="Acid proteases"/>
    <property type="match status" value="1"/>
</dbReference>